<dbReference type="InterPro" id="IPR032782">
    <property type="entry name" value="KhpB_N"/>
</dbReference>
<dbReference type="Gene3D" id="3.30.30.80">
    <property type="entry name" value="probable RNA-binding protein from clostridium symbiosum atcc 14940"/>
    <property type="match status" value="1"/>
</dbReference>
<organism evidence="3 4">
    <name type="scientific">Treponema pallidum subsp. pallidum (strain SS14)</name>
    <dbReference type="NCBI Taxonomy" id="455434"/>
    <lineage>
        <taxon>Bacteria</taxon>
        <taxon>Pseudomonadati</taxon>
        <taxon>Spirochaetota</taxon>
        <taxon>Spirochaetia</taxon>
        <taxon>Spirochaetales</taxon>
        <taxon>Treponemataceae</taxon>
        <taxon>Treponema</taxon>
    </lineage>
</organism>
<dbReference type="InterPro" id="IPR046865">
    <property type="entry name" value="FapA_b_solenoid"/>
</dbReference>
<feature type="coiled-coil region" evidence="1">
    <location>
        <begin position="518"/>
        <end position="587"/>
    </location>
</feature>
<dbReference type="InterPro" id="IPR046866">
    <property type="entry name" value="FapA_N"/>
</dbReference>
<reference evidence="3 4" key="1">
    <citation type="journal article" date="2008" name="BMC Microbiol.">
        <title>Complete genome sequence of Treponema pallidum ssp. pallidum strain SS14 determined with oligonucleotide arrays.</title>
        <authorList>
            <person name="Matejkova P."/>
            <person name="Strouhal M."/>
            <person name="Smajs D."/>
            <person name="Norris S.J."/>
            <person name="Palzkill T."/>
            <person name="Petrosino J.F."/>
            <person name="Sodergren E."/>
            <person name="Norton J.E."/>
            <person name="Singh J."/>
            <person name="Richmond T.A."/>
            <person name="Molla M.N."/>
            <person name="Albert T.J."/>
            <person name="Weinstock G.M."/>
        </authorList>
    </citation>
    <scope>NUCLEOTIDE SEQUENCE [LARGE SCALE GENOMIC DNA]</scope>
    <source>
        <strain evidence="3 4">SS14</strain>
    </source>
</reference>
<dbReference type="EMBL" id="CP000805">
    <property type="protein sequence ID" value="ACD71128.1"/>
    <property type="molecule type" value="Genomic_DNA"/>
</dbReference>
<evidence type="ECO:0000313" key="4">
    <source>
        <dbReference type="Proteomes" id="UP000001202"/>
    </source>
</evidence>
<dbReference type="PANTHER" id="PTHR38032:SF1">
    <property type="entry name" value="RNA-BINDING PROTEIN KHPB N-TERMINAL DOMAIN-CONTAINING PROTEIN"/>
    <property type="match status" value="1"/>
</dbReference>
<dbReference type="Pfam" id="PF20250">
    <property type="entry name" value="FapA_N"/>
    <property type="match status" value="1"/>
</dbReference>
<evidence type="ECO:0000313" key="3">
    <source>
        <dbReference type="EMBL" id="ACD71128.1"/>
    </source>
</evidence>
<dbReference type="PATRIC" id="fig|455434.6.peg.701"/>
<evidence type="ECO:0000256" key="1">
    <source>
        <dbReference type="SAM" id="Coils"/>
    </source>
</evidence>
<proteinExistence type="predicted"/>
<dbReference type="GeneID" id="93876479"/>
<dbReference type="SMART" id="SM01245">
    <property type="entry name" value="Jag_N"/>
    <property type="match status" value="1"/>
</dbReference>
<dbReference type="RefSeq" id="WP_010882155.1">
    <property type="nucleotide sequence ID" value="NC_010741.1"/>
</dbReference>
<evidence type="ECO:0000259" key="2">
    <source>
        <dbReference type="SMART" id="SM01245"/>
    </source>
</evidence>
<protein>
    <recommendedName>
        <fullName evidence="2">RNA-binding protein KhpB N-terminal domain-containing protein</fullName>
    </recommendedName>
</protein>
<dbReference type="InterPro" id="IPR038247">
    <property type="entry name" value="Jag_N_dom_sf"/>
</dbReference>
<keyword evidence="1" id="KW-0175">Coiled coil</keyword>
<dbReference type="InterPro" id="IPR005646">
    <property type="entry name" value="FapA"/>
</dbReference>
<gene>
    <name evidence="3" type="ordered locus">TPASS_0710</name>
</gene>
<name>A0A0H3BL62_TREPS</name>
<dbReference type="AlphaFoldDB" id="A0A0H3BL62"/>
<feature type="domain" description="RNA-binding protein KhpB N-terminal" evidence="2">
    <location>
        <begin position="26"/>
        <end position="77"/>
    </location>
</feature>
<dbReference type="KEGG" id="tpp:TPASS_0710"/>
<dbReference type="PANTHER" id="PTHR38032">
    <property type="entry name" value="POLYMERASE-RELATED"/>
    <property type="match status" value="1"/>
</dbReference>
<dbReference type="Pfam" id="PF14804">
    <property type="entry name" value="Jag_N"/>
    <property type="match status" value="1"/>
</dbReference>
<accession>A0A0H3BL62</accession>
<dbReference type="Pfam" id="PF03961">
    <property type="entry name" value="FapA"/>
    <property type="match status" value="1"/>
</dbReference>
<sequence>MNTRFDQIRRDMQKRYEEDSKRVCVSACAKTLDKALEAAAVQLGIPKYRVEYEVLERGAGSFFSFRQKKWKIRAYESSSLEFAAGNVSAPHDSHRDVSSSPNTGHDGAAFVLCKKEGVFLKITAPLGKGRKVSLASVQEKFRARGLALPPADTLKVLIKNATNSYVHVSSFERIPAHDAMLSVEIRENDMKAFVTATPPGRNGADICADTILSFLRSNRVVYGIDMERVNSFQDCPVYHEPYLVARGTPPKDGENARISYHFETDRTRVHLQELKTGKINFKELNLIHNVVKGQPLAQKLPAQRGTPGKTVTGTYLPAQSGKDVSIPLGRNTALARDGLTVIAETDGQALLSRRGINVEPIYVVEGNVSVKTGNIMFLGTVLVHGNVEDNYEIKASGNIEVRGTVGKALLDAEGDILVGQGIVGKEEGCVRAGKSLWAKFIQNCASVEAGDLVIVSDGIMNSHVIANRKIICRGRRADIIGSNVAAAEAVYARNLGSQSGGNDTQISVGFDPHRVRRLSMLQEELHAHERKLSDLSLNLQSLENLKRARKELPPDKEALETSLHEEKISLEQLVQQSRAELEEIQASLDASPIEGKISASGQVYSGVKVTIRDVSEEVRADSTAISFYLRNGLIRYGQYTGEQDEDYKRAPSGYAY</sequence>
<dbReference type="Proteomes" id="UP000001202">
    <property type="component" value="Chromosome"/>
</dbReference>